<protein>
    <submittedName>
        <fullName evidence="2">DNA-binding domain-containing protein, KilA-N-like</fullName>
    </submittedName>
</protein>
<dbReference type="InterPro" id="IPR018873">
    <property type="entry name" value="KilA-N_DNA-bd_domain"/>
</dbReference>
<feature type="domain" description="KilA-N DNA-binding" evidence="1">
    <location>
        <begin position="21"/>
        <end position="94"/>
    </location>
</feature>
<evidence type="ECO:0000313" key="3">
    <source>
        <dbReference type="Proteomes" id="UP000663722"/>
    </source>
</evidence>
<sequence length="282" mass="32062">MKKLTVKEIKSQIITLPGRPPAMLDRDLAEIYGTETKKLNQAVKRNPDRFPEDFCFQLTENEVNILRSQSVTAISPMSRTLPYAYTREGCNMMSACLETPVAVKRSVFIMRAFSAMEAGQHYQPDMKSSEQTIGDLFDRSARRFITAIEVAKLAGITDEHEARLTANRITKETTGFDLLKFVRPGYVSVSETVRQKEEALLTFLNTWWEKYGEEAVDSHYLRLMIIDNDIPFDLGGGNQRSQKSRLSRTLGKIKGRKIGGYHITEAGTYRNAKLWKLKPAVK</sequence>
<keyword evidence="3" id="KW-1185">Reference proteome</keyword>
<dbReference type="RefSeq" id="WP_207680454.1">
    <property type="nucleotide sequence ID" value="NZ_CP061800.1"/>
</dbReference>
<dbReference type="Pfam" id="PF10543">
    <property type="entry name" value="ORF6N"/>
    <property type="match status" value="1"/>
</dbReference>
<organism evidence="2 3">
    <name type="scientific">Desulfonema magnum</name>
    <dbReference type="NCBI Taxonomy" id="45655"/>
    <lineage>
        <taxon>Bacteria</taxon>
        <taxon>Pseudomonadati</taxon>
        <taxon>Thermodesulfobacteriota</taxon>
        <taxon>Desulfobacteria</taxon>
        <taxon>Desulfobacterales</taxon>
        <taxon>Desulfococcaceae</taxon>
        <taxon>Desulfonema</taxon>
    </lineage>
</organism>
<dbReference type="GO" id="GO:0003677">
    <property type="term" value="F:DNA binding"/>
    <property type="evidence" value="ECO:0007669"/>
    <property type="project" value="UniProtKB-KW"/>
</dbReference>
<keyword evidence="2" id="KW-0238">DNA-binding</keyword>
<accession>A0A975BXJ7</accession>
<dbReference type="Proteomes" id="UP000663722">
    <property type="component" value="Chromosome"/>
</dbReference>
<reference evidence="2" key="1">
    <citation type="journal article" date="2021" name="Microb. Physiol.">
        <title>Proteogenomic Insights into the Physiology of Marine, Sulfate-Reducing, Filamentous Desulfonema limicola and Desulfonema magnum.</title>
        <authorList>
            <person name="Schnaars V."/>
            <person name="Wohlbrand L."/>
            <person name="Scheve S."/>
            <person name="Hinrichs C."/>
            <person name="Reinhardt R."/>
            <person name="Rabus R."/>
        </authorList>
    </citation>
    <scope>NUCLEOTIDE SEQUENCE</scope>
    <source>
        <strain evidence="2">4be13</strain>
    </source>
</reference>
<evidence type="ECO:0000313" key="2">
    <source>
        <dbReference type="EMBL" id="QTA93571.1"/>
    </source>
</evidence>
<dbReference type="KEGG" id="dmm:dnm_096740"/>
<proteinExistence type="predicted"/>
<evidence type="ECO:0000259" key="1">
    <source>
        <dbReference type="Pfam" id="PF10543"/>
    </source>
</evidence>
<name>A0A975BXJ7_9BACT</name>
<gene>
    <name evidence="2" type="ORF">dnm_096740</name>
</gene>
<dbReference type="AlphaFoldDB" id="A0A975BXJ7"/>
<dbReference type="EMBL" id="CP061800">
    <property type="protein sequence ID" value="QTA93571.1"/>
    <property type="molecule type" value="Genomic_DNA"/>
</dbReference>